<dbReference type="PANTHER" id="PTHR46456:SF1">
    <property type="entry name" value="DNA REPAIR PROTEIN RAD51 HOMOLOG 2"/>
    <property type="match status" value="1"/>
</dbReference>
<dbReference type="PROSITE" id="PS50162">
    <property type="entry name" value="RECA_2"/>
    <property type="match status" value="1"/>
</dbReference>
<feature type="domain" description="RecA family profile 1" evidence="3">
    <location>
        <begin position="80"/>
        <end position="247"/>
    </location>
</feature>
<evidence type="ECO:0000313" key="5">
    <source>
        <dbReference type="Proteomes" id="UP000241769"/>
    </source>
</evidence>
<dbReference type="PANTHER" id="PTHR46456">
    <property type="entry name" value="DNA REPAIR PROTEIN RAD51 HOMOLOG 2"/>
    <property type="match status" value="1"/>
</dbReference>
<dbReference type="SUPFAM" id="SSF52540">
    <property type="entry name" value="P-loop containing nucleoside triphosphate hydrolases"/>
    <property type="match status" value="1"/>
</dbReference>
<dbReference type="Pfam" id="PF08423">
    <property type="entry name" value="Rad51"/>
    <property type="match status" value="1"/>
</dbReference>
<dbReference type="InterPro" id="IPR016467">
    <property type="entry name" value="DNA_recomb/repair_RecA-like"/>
</dbReference>
<dbReference type="STRING" id="1890364.A0A2P6N0B8"/>
<dbReference type="GO" id="GO:0000724">
    <property type="term" value="P:double-strand break repair via homologous recombination"/>
    <property type="evidence" value="ECO:0007669"/>
    <property type="project" value="InterPro"/>
</dbReference>
<dbReference type="InParanoid" id="A0A2P6N0B8"/>
<protein>
    <recommendedName>
        <fullName evidence="3">RecA family profile 1 domain-containing protein</fullName>
    </recommendedName>
</protein>
<evidence type="ECO:0000259" key="3">
    <source>
        <dbReference type="PROSITE" id="PS50162"/>
    </source>
</evidence>
<dbReference type="EMBL" id="MDYQ01000266">
    <property type="protein sequence ID" value="PRP77406.1"/>
    <property type="molecule type" value="Genomic_DNA"/>
</dbReference>
<organism evidence="4 5">
    <name type="scientific">Planoprotostelium fungivorum</name>
    <dbReference type="NCBI Taxonomy" id="1890364"/>
    <lineage>
        <taxon>Eukaryota</taxon>
        <taxon>Amoebozoa</taxon>
        <taxon>Evosea</taxon>
        <taxon>Variosea</taxon>
        <taxon>Cavosteliida</taxon>
        <taxon>Cavosteliaceae</taxon>
        <taxon>Planoprotostelium</taxon>
    </lineage>
</organism>
<keyword evidence="5" id="KW-1185">Reference proteome</keyword>
<dbReference type="InterPro" id="IPR013632">
    <property type="entry name" value="Rad51_C"/>
</dbReference>
<dbReference type="GO" id="GO:0005524">
    <property type="term" value="F:ATP binding"/>
    <property type="evidence" value="ECO:0007669"/>
    <property type="project" value="UniProtKB-KW"/>
</dbReference>
<name>A0A2P6N0B8_9EUKA</name>
<evidence type="ECO:0000256" key="1">
    <source>
        <dbReference type="ARBA" id="ARBA00022741"/>
    </source>
</evidence>
<keyword evidence="1" id="KW-0547">Nucleotide-binding</keyword>
<reference evidence="4 5" key="1">
    <citation type="journal article" date="2018" name="Genome Biol. Evol.">
        <title>Multiple Roots of Fruiting Body Formation in Amoebozoa.</title>
        <authorList>
            <person name="Hillmann F."/>
            <person name="Forbes G."/>
            <person name="Novohradska S."/>
            <person name="Ferling I."/>
            <person name="Riege K."/>
            <person name="Groth M."/>
            <person name="Westermann M."/>
            <person name="Marz M."/>
            <person name="Spaller T."/>
            <person name="Winckler T."/>
            <person name="Schaap P."/>
            <person name="Glockner G."/>
        </authorList>
    </citation>
    <scope>NUCLEOTIDE SEQUENCE [LARGE SCALE GENOMIC DNA]</scope>
    <source>
        <strain evidence="4 5">Jena</strain>
    </source>
</reference>
<dbReference type="PIRSF" id="PIRSF005856">
    <property type="entry name" value="Rad51"/>
    <property type="match status" value="1"/>
</dbReference>
<dbReference type="GO" id="GO:0140664">
    <property type="term" value="F:ATP-dependent DNA damage sensor activity"/>
    <property type="evidence" value="ECO:0007669"/>
    <property type="project" value="InterPro"/>
</dbReference>
<dbReference type="InterPro" id="IPR027417">
    <property type="entry name" value="P-loop_NTPase"/>
</dbReference>
<keyword evidence="2" id="KW-0067">ATP-binding</keyword>
<dbReference type="GO" id="GO:0033063">
    <property type="term" value="C:Rad51B-Rad51C-Rad51D-XRCC2 complex"/>
    <property type="evidence" value="ECO:0007669"/>
    <property type="project" value="InterPro"/>
</dbReference>
<proteinExistence type="predicted"/>
<evidence type="ECO:0000313" key="4">
    <source>
        <dbReference type="EMBL" id="PRP77406.1"/>
    </source>
</evidence>
<dbReference type="Proteomes" id="UP000241769">
    <property type="component" value="Unassembled WGS sequence"/>
</dbReference>
<dbReference type="InterPro" id="IPR030548">
    <property type="entry name" value="RAD51B"/>
</dbReference>
<dbReference type="InterPro" id="IPR020588">
    <property type="entry name" value="RecA_ATP-bd"/>
</dbReference>
<accession>A0A2P6N0B8</accession>
<dbReference type="GO" id="GO:0003697">
    <property type="term" value="F:single-stranded DNA binding"/>
    <property type="evidence" value="ECO:0007669"/>
    <property type="project" value="TreeGrafter"/>
</dbReference>
<gene>
    <name evidence="4" type="ORF">PROFUN_14366</name>
</gene>
<dbReference type="Gene3D" id="3.40.50.300">
    <property type="entry name" value="P-loop containing nucleotide triphosphate hydrolases"/>
    <property type="match status" value="1"/>
</dbReference>
<evidence type="ECO:0000256" key="2">
    <source>
        <dbReference type="ARBA" id="ARBA00022840"/>
    </source>
</evidence>
<comment type="caution">
    <text evidence="4">The sequence shown here is derived from an EMBL/GenBank/DDBJ whole genome shotgun (WGS) entry which is preliminary data.</text>
</comment>
<dbReference type="GO" id="GO:0005657">
    <property type="term" value="C:replication fork"/>
    <property type="evidence" value="ECO:0007669"/>
    <property type="project" value="TreeGrafter"/>
</dbReference>
<sequence>MQSKRKLIKAGLEEDIIQKLISFGLSEYSSILAYSEWELFQLLDVDIYRARGIIQSVSRAVCQTFKGRTLDVILESKSRKAGYLASTIDPLDRHLLGGIPSGSVTEIVSQAGMGKTQMCHMLSVIATLPVDKGGLDGGVIYYDTETAFSAERLVEMAREKYPEEFKGATDIERLVNRVQKHSLQNLEVTIIEHKIKLIVLDSIASVVRKETRGDSAEKRTEAVSKEAALLKNLAEIFDIPVVVTNRVTKKYETGQSYVSPALGTLWAHSVNNRIVLDAQGDKRRMIIAKSPVSPVLSFYFTIRMEGIVCGEEGGVEMNPDNYWGQKIQMK</sequence>
<dbReference type="GO" id="GO:0003690">
    <property type="term" value="F:double-stranded DNA binding"/>
    <property type="evidence" value="ECO:0007669"/>
    <property type="project" value="TreeGrafter"/>
</dbReference>
<dbReference type="OrthoDB" id="1861185at2759"/>
<dbReference type="AlphaFoldDB" id="A0A2P6N0B8"/>
<dbReference type="GO" id="GO:0000400">
    <property type="term" value="F:four-way junction DNA binding"/>
    <property type="evidence" value="ECO:0007669"/>
    <property type="project" value="TreeGrafter"/>
</dbReference>